<protein>
    <recommendedName>
        <fullName evidence="5">Translocon-associated protein subunit delta</fullName>
    </recommendedName>
    <alternativeName>
        <fullName evidence="14">Signal sequence receptor subunit delta</fullName>
    </alternativeName>
</protein>
<keyword evidence="12 15" id="KW-0472">Membrane</keyword>
<accession>A0A1I7VW05</accession>
<organism evidence="18 19">
    <name type="scientific">Loa loa</name>
    <name type="common">Eye worm</name>
    <name type="synonym">Filaria loa</name>
    <dbReference type="NCBI Taxonomy" id="7209"/>
    <lineage>
        <taxon>Eukaryota</taxon>
        <taxon>Metazoa</taxon>
        <taxon>Ecdysozoa</taxon>
        <taxon>Nematoda</taxon>
        <taxon>Chromadorea</taxon>
        <taxon>Rhabditida</taxon>
        <taxon>Spirurina</taxon>
        <taxon>Spiruromorpha</taxon>
        <taxon>Filarioidea</taxon>
        <taxon>Onchocercidae</taxon>
        <taxon>Loa</taxon>
    </lineage>
</organism>
<keyword evidence="11 15" id="KW-1133">Transmembrane helix</keyword>
<feature type="transmembrane region" description="Helical" evidence="15">
    <location>
        <begin position="299"/>
        <end position="322"/>
    </location>
</feature>
<evidence type="ECO:0000256" key="5">
    <source>
        <dbReference type="ARBA" id="ARBA00014387"/>
    </source>
</evidence>
<evidence type="ECO:0000256" key="9">
    <source>
        <dbReference type="ARBA" id="ARBA00022824"/>
    </source>
</evidence>
<dbReference type="PANTHER" id="PTHR12731:SF1">
    <property type="entry name" value="TRANSLOCON-ASSOCIATED PROTEIN SUBUNIT DELTA"/>
    <property type="match status" value="1"/>
</dbReference>
<evidence type="ECO:0000256" key="1">
    <source>
        <dbReference type="ARBA" id="ARBA00002838"/>
    </source>
</evidence>
<keyword evidence="18" id="KW-1185">Reference proteome</keyword>
<keyword evidence="9" id="KW-0256">Endoplasmic reticulum</keyword>
<dbReference type="Pfam" id="PF06916">
    <property type="entry name" value="FAM210A-B_dom"/>
    <property type="match status" value="1"/>
</dbReference>
<keyword evidence="13" id="KW-1015">Disulfide bond</keyword>
<comment type="similarity">
    <text evidence="3">Belongs to the TRAP-delta family.</text>
</comment>
<evidence type="ECO:0000256" key="14">
    <source>
        <dbReference type="ARBA" id="ARBA00031791"/>
    </source>
</evidence>
<dbReference type="Proteomes" id="UP000095285">
    <property type="component" value="Unassembled WGS sequence"/>
</dbReference>
<keyword evidence="8 16" id="KW-0732">Signal</keyword>
<evidence type="ECO:0000313" key="19">
    <source>
        <dbReference type="WBParaSite" id="EN70_6823"/>
    </source>
</evidence>
<proteinExistence type="inferred from homology"/>
<feature type="chain" id="PRO_5009310273" description="Translocon-associated protein subunit delta" evidence="16">
    <location>
        <begin position="18"/>
        <end position="438"/>
    </location>
</feature>
<dbReference type="WBParaSite" id="EN70_6823">
    <property type="protein sequence ID" value="EN70_6823"/>
    <property type="gene ID" value="EN70_6823"/>
</dbReference>
<dbReference type="Pfam" id="PF05404">
    <property type="entry name" value="TRAP-delta"/>
    <property type="match status" value="1"/>
</dbReference>
<comment type="subcellular location">
    <subcellularLocation>
        <location evidence="2">Endoplasmic reticulum membrane</location>
        <topology evidence="2">Single-pass type I membrane protein</topology>
    </subcellularLocation>
</comment>
<evidence type="ECO:0000256" key="12">
    <source>
        <dbReference type="ARBA" id="ARBA00023136"/>
    </source>
</evidence>
<evidence type="ECO:0000256" key="4">
    <source>
        <dbReference type="ARBA" id="ARBA00011819"/>
    </source>
</evidence>
<dbReference type="PANTHER" id="PTHR12731">
    <property type="entry name" value="TRANSLOCON-ASSOCIATED PROTEIN, DELTA SUBUNIT"/>
    <property type="match status" value="1"/>
</dbReference>
<reference evidence="19" key="2">
    <citation type="submission" date="2016-11" db="UniProtKB">
        <authorList>
            <consortium name="WormBaseParasite"/>
        </authorList>
    </citation>
    <scope>IDENTIFICATION</scope>
</reference>
<evidence type="ECO:0000259" key="17">
    <source>
        <dbReference type="Pfam" id="PF06916"/>
    </source>
</evidence>
<evidence type="ECO:0000256" key="16">
    <source>
        <dbReference type="SAM" id="SignalP"/>
    </source>
</evidence>
<evidence type="ECO:0000313" key="18">
    <source>
        <dbReference type="Proteomes" id="UP000095285"/>
    </source>
</evidence>
<keyword evidence="7 15" id="KW-0812">Transmembrane</keyword>
<dbReference type="AlphaFoldDB" id="A0A1I7VW05"/>
<dbReference type="InterPro" id="IPR008855">
    <property type="entry name" value="TRAP-delta"/>
</dbReference>
<feature type="transmembrane region" description="Helical" evidence="15">
    <location>
        <begin position="352"/>
        <end position="377"/>
    </location>
</feature>
<evidence type="ECO:0000256" key="7">
    <source>
        <dbReference type="ARBA" id="ARBA00022692"/>
    </source>
</evidence>
<dbReference type="InterPro" id="IPR009688">
    <property type="entry name" value="FAM210A/B-like_dom"/>
</dbReference>
<evidence type="ECO:0000256" key="15">
    <source>
        <dbReference type="SAM" id="Phobius"/>
    </source>
</evidence>
<evidence type="ECO:0000256" key="6">
    <source>
        <dbReference type="ARBA" id="ARBA00022499"/>
    </source>
</evidence>
<evidence type="ECO:0000256" key="11">
    <source>
        <dbReference type="ARBA" id="ARBA00022989"/>
    </source>
</evidence>
<evidence type="ECO:0000256" key="10">
    <source>
        <dbReference type="ARBA" id="ARBA00022843"/>
    </source>
</evidence>
<comment type="subunit">
    <text evidence="4">Heterotetramer of TRAP-alpha, TRAP-beta, TRAP-delta and TRAP-gamma.</text>
</comment>
<keyword evidence="6" id="KW-1017">Isopeptide bond</keyword>
<feature type="domain" description="DUF1279" evidence="17">
    <location>
        <begin position="291"/>
        <end position="378"/>
    </location>
</feature>
<reference evidence="18" key="1">
    <citation type="submission" date="2012-04" db="EMBL/GenBank/DDBJ databases">
        <title>The Genome Sequence of Loa loa.</title>
        <authorList>
            <consortium name="The Broad Institute Genome Sequencing Platform"/>
            <consortium name="Broad Institute Genome Sequencing Center for Infectious Disease"/>
            <person name="Nutman T.B."/>
            <person name="Fink D.L."/>
            <person name="Russ C."/>
            <person name="Young S."/>
            <person name="Zeng Q."/>
            <person name="Gargeya S."/>
            <person name="Alvarado L."/>
            <person name="Berlin A."/>
            <person name="Chapman S.B."/>
            <person name="Chen Z."/>
            <person name="Freedman E."/>
            <person name="Gellesch M."/>
            <person name="Goldberg J."/>
            <person name="Griggs A."/>
            <person name="Gujja S."/>
            <person name="Heilman E.R."/>
            <person name="Heiman D."/>
            <person name="Howarth C."/>
            <person name="Mehta T."/>
            <person name="Neiman D."/>
            <person name="Pearson M."/>
            <person name="Roberts A."/>
            <person name="Saif S."/>
            <person name="Shea T."/>
            <person name="Shenoy N."/>
            <person name="Sisk P."/>
            <person name="Stolte C."/>
            <person name="Sykes S."/>
            <person name="White J."/>
            <person name="Yandava C."/>
            <person name="Haas B."/>
            <person name="Henn M.R."/>
            <person name="Nusbaum C."/>
            <person name="Birren B."/>
        </authorList>
    </citation>
    <scope>NUCLEOTIDE SEQUENCE [LARGE SCALE GENOMIC DNA]</scope>
</reference>
<dbReference type="STRING" id="7209.A0A1I7VW05"/>
<keyword evidence="10" id="KW-0832">Ubl conjugation</keyword>
<feature type="signal peptide" evidence="16">
    <location>
        <begin position="1"/>
        <end position="17"/>
    </location>
</feature>
<dbReference type="GO" id="GO:0005789">
    <property type="term" value="C:endoplasmic reticulum membrane"/>
    <property type="evidence" value="ECO:0007669"/>
    <property type="project" value="UniProtKB-SubCell"/>
</dbReference>
<sequence>MIRGFVILVSFVIGTEAVTCESPNHSAVTFSTTDAFFHFSTTYIIEFNLQCANNVKDMAVYGIVNGKVHQAAVSEETSKHQISWQLEHDESTAQTFDVVIYDEDGLTAYRKAERSHDDTSKVKSLFTVQLKHPGVSKSSPVASETVVTAFALIALYRDKFINLETMGIDRVAVMHSTSTWFIDFQDVNFIGDAVACGQFLKLSAEPNRLSNYPYGKTVNPFSLQFATSAQISISNFSLPCANALYEAKRLFHATETKSDILLSENDEKLKKAEEAVQKEHKEAKPTGLFAKLKYYLKRYWYIAIPIHIANCIIWFIVLYIAVQSGLDVVALLEKCHVPNYIVHRVKSVPSNAGVAVVAFLLYKIVIPLRYATTLLLIQLSFPVLRRLGIMTVKEVKYKMRLKYTNKVKKIKRRYQLKFNRAGSLGNKKRQNISGFKKS</sequence>
<comment type="function">
    <text evidence="1">TRAP proteins are part of a complex whose function is to bind calcium to the ER membrane and thereby regulate the retention of ER resident proteins.</text>
</comment>
<dbReference type="eggNOG" id="KOG4088">
    <property type="taxonomic scope" value="Eukaryota"/>
</dbReference>
<evidence type="ECO:0000256" key="2">
    <source>
        <dbReference type="ARBA" id="ARBA00004115"/>
    </source>
</evidence>
<evidence type="ECO:0000256" key="8">
    <source>
        <dbReference type="ARBA" id="ARBA00022729"/>
    </source>
</evidence>
<evidence type="ECO:0000256" key="13">
    <source>
        <dbReference type="ARBA" id="ARBA00023157"/>
    </source>
</evidence>
<evidence type="ECO:0000256" key="3">
    <source>
        <dbReference type="ARBA" id="ARBA00009294"/>
    </source>
</evidence>
<name>A0A1I7VW05_LOALO</name>